<dbReference type="RefSeq" id="WP_014222129.1">
    <property type="nucleotide sequence ID" value="NZ_LWBO01000022.1"/>
</dbReference>
<reference evidence="1 2" key="1">
    <citation type="submission" date="2016-04" db="EMBL/GenBank/DDBJ databases">
        <authorList>
            <person name="Chen L."/>
            <person name="Zhuang W."/>
            <person name="Wang G."/>
        </authorList>
    </citation>
    <scope>NUCLEOTIDE SEQUENCE [LARGE SCALE GENOMIC DNA]</scope>
    <source>
        <strain evidence="2">GR20</strain>
    </source>
</reference>
<sequence length="310" mass="35650">MNLSVLHAVKSPDRDYTMKDKLNGITSSLGCRFLEWSGWYNQNISQRLLGHYRLYQLFKVISQVDPQLSLPVAYLAHYRTLHAIKYTFSLITAVLYYIFTLGDRYYPLLVEQLNKELIIRHYTILQDFLIDAEIDFGKALHNAIDQFNGSGKLVVPEITVVQNRLEQKVYNNTCHYFTEYNGTVLSGTNELKGKQAGVLSKKQILILFDLLADKGNIERIDYTLPNKFEAVAELFHALNGKSKSTWEEELKDCKNKGLYYYNDKGELNQLIKDITSLSNKARKAGFRTLATAADKKIKELETVKRANGWE</sequence>
<evidence type="ECO:0000313" key="2">
    <source>
        <dbReference type="Proteomes" id="UP000192277"/>
    </source>
</evidence>
<protein>
    <submittedName>
        <fullName evidence="1">Uncharacterized protein</fullName>
    </submittedName>
</protein>
<keyword evidence="2" id="KW-1185">Reference proteome</keyword>
<organism evidence="1 2">
    <name type="scientific">Niastella koreensis</name>
    <dbReference type="NCBI Taxonomy" id="354356"/>
    <lineage>
        <taxon>Bacteria</taxon>
        <taxon>Pseudomonadati</taxon>
        <taxon>Bacteroidota</taxon>
        <taxon>Chitinophagia</taxon>
        <taxon>Chitinophagales</taxon>
        <taxon>Chitinophagaceae</taxon>
        <taxon>Niastella</taxon>
    </lineage>
</organism>
<proteinExistence type="predicted"/>
<dbReference type="Proteomes" id="UP000192277">
    <property type="component" value="Unassembled WGS sequence"/>
</dbReference>
<gene>
    <name evidence="1" type="ORF">A4D02_34655</name>
</gene>
<evidence type="ECO:0000313" key="1">
    <source>
        <dbReference type="EMBL" id="OQP45094.1"/>
    </source>
</evidence>
<name>A0ABX3NSP9_9BACT</name>
<comment type="caution">
    <text evidence="1">The sequence shown here is derived from an EMBL/GenBank/DDBJ whole genome shotgun (WGS) entry which is preliminary data.</text>
</comment>
<dbReference type="EMBL" id="LWBO01000022">
    <property type="protein sequence ID" value="OQP45094.1"/>
    <property type="molecule type" value="Genomic_DNA"/>
</dbReference>
<accession>A0ABX3NSP9</accession>